<dbReference type="SUPFAM" id="SSF47370">
    <property type="entry name" value="Bromodomain"/>
    <property type="match status" value="1"/>
</dbReference>
<dbReference type="InterPro" id="IPR036427">
    <property type="entry name" value="Bromodomain-like_sf"/>
</dbReference>
<reference evidence="5" key="1">
    <citation type="submission" date="2006-10" db="EMBL/GenBank/DDBJ databases">
        <authorList>
            <person name="Amadeo P."/>
            <person name="Zhao Q."/>
            <person name="Wortman J."/>
            <person name="Fraser-Liggett C."/>
            <person name="Carlton J."/>
        </authorList>
    </citation>
    <scope>NUCLEOTIDE SEQUENCE</scope>
    <source>
        <strain evidence="5">G3</strain>
    </source>
</reference>
<dbReference type="PROSITE" id="PS50014">
    <property type="entry name" value="BROMODOMAIN_2"/>
    <property type="match status" value="1"/>
</dbReference>
<organism evidence="5 6">
    <name type="scientific">Trichomonas vaginalis (strain ATCC PRA-98 / G3)</name>
    <dbReference type="NCBI Taxonomy" id="412133"/>
    <lineage>
        <taxon>Eukaryota</taxon>
        <taxon>Metamonada</taxon>
        <taxon>Parabasalia</taxon>
        <taxon>Trichomonadida</taxon>
        <taxon>Trichomonadidae</taxon>
        <taxon>Trichomonas</taxon>
    </lineage>
</organism>
<feature type="compositionally biased region" description="Pro residues" evidence="3">
    <location>
        <begin position="198"/>
        <end position="219"/>
    </location>
</feature>
<dbReference type="SMR" id="A2EAC6"/>
<evidence type="ECO:0000313" key="5">
    <source>
        <dbReference type="EMBL" id="EAY10353.1"/>
    </source>
</evidence>
<dbReference type="eggNOG" id="KOG1827">
    <property type="taxonomic scope" value="Eukaryota"/>
</dbReference>
<feature type="domain" description="Bromo" evidence="4">
    <location>
        <begin position="19"/>
        <end position="89"/>
    </location>
</feature>
<evidence type="ECO:0000256" key="1">
    <source>
        <dbReference type="ARBA" id="ARBA00023117"/>
    </source>
</evidence>
<dbReference type="OrthoDB" id="6017at2759"/>
<keyword evidence="1 2" id="KW-0103">Bromodomain</keyword>
<dbReference type="EMBL" id="DS113339">
    <property type="protein sequence ID" value="EAY10353.1"/>
    <property type="molecule type" value="Genomic_DNA"/>
</dbReference>
<dbReference type="PRINTS" id="PR00503">
    <property type="entry name" value="BROMODOMAIN"/>
</dbReference>
<dbReference type="Proteomes" id="UP000001542">
    <property type="component" value="Unassembled WGS sequence"/>
</dbReference>
<dbReference type="Gene3D" id="1.20.920.10">
    <property type="entry name" value="Bromodomain-like"/>
    <property type="match status" value="1"/>
</dbReference>
<feature type="compositionally biased region" description="Basic and acidic residues" evidence="3">
    <location>
        <begin position="158"/>
        <end position="190"/>
    </location>
</feature>
<accession>A2EAC6</accession>
<gene>
    <name evidence="5" type="ORF">TVAG_109370</name>
</gene>
<keyword evidence="6" id="KW-1185">Reference proteome</keyword>
<dbReference type="InParanoid" id="A2EAC6"/>
<name>A2EAC6_TRIV3</name>
<feature type="region of interest" description="Disordered" evidence="3">
    <location>
        <begin position="138"/>
        <end position="227"/>
    </location>
</feature>
<protein>
    <submittedName>
        <fullName evidence="5">Bromodomain containing protein</fullName>
    </submittedName>
</protein>
<dbReference type="VEuPathDB" id="TrichDB:TVAG_109370"/>
<dbReference type="AlphaFoldDB" id="A2EAC6"/>
<dbReference type="CDD" id="cd04369">
    <property type="entry name" value="Bromodomain"/>
    <property type="match status" value="1"/>
</dbReference>
<sequence>MGITPTQKQRCQRIIEQIRRYRISKIFDKSVDRDLYPNYYEIIKSPMALEVLEIKLRENRYNSIEEFKSDIALIWDNAVKFNGETNWITMCANYLRIVSQKLVAHFTDDPVQDWLTEFKIIDVKVHKIYKYINDPKEGYPKAGHKHHGESSKSAQAIKESKQDHAPVEKAPEPERRSQTEQRQKERRADRSGTTASQPPAPEPAKPAAPANPPPPPAPKPAQIQITDEITDQILDKYQNGTDEDVEKVSEIIAKHHPDITDDSEIDLKDLSQDCRREIARYFKLI</sequence>
<proteinExistence type="predicted"/>
<dbReference type="STRING" id="5722.A2EAC6"/>
<dbReference type="PROSITE" id="PS00633">
    <property type="entry name" value="BROMODOMAIN_1"/>
    <property type="match status" value="1"/>
</dbReference>
<evidence type="ECO:0000313" key="6">
    <source>
        <dbReference type="Proteomes" id="UP000001542"/>
    </source>
</evidence>
<dbReference type="RefSeq" id="XP_001322576.1">
    <property type="nucleotide sequence ID" value="XM_001322541.1"/>
</dbReference>
<evidence type="ECO:0000256" key="2">
    <source>
        <dbReference type="PROSITE-ProRule" id="PRU00035"/>
    </source>
</evidence>
<evidence type="ECO:0000256" key="3">
    <source>
        <dbReference type="SAM" id="MobiDB-lite"/>
    </source>
</evidence>
<dbReference type="SMART" id="SM00297">
    <property type="entry name" value="BROMO"/>
    <property type="match status" value="1"/>
</dbReference>
<dbReference type="VEuPathDB" id="TrichDB:TVAGG3_0924490"/>
<dbReference type="Pfam" id="PF00439">
    <property type="entry name" value="Bromodomain"/>
    <property type="match status" value="1"/>
</dbReference>
<dbReference type="InterPro" id="IPR001487">
    <property type="entry name" value="Bromodomain"/>
</dbReference>
<dbReference type="InterPro" id="IPR018359">
    <property type="entry name" value="Bromodomain_CS"/>
</dbReference>
<evidence type="ECO:0000259" key="4">
    <source>
        <dbReference type="PROSITE" id="PS50014"/>
    </source>
</evidence>
<dbReference type="KEGG" id="tva:4768287"/>
<dbReference type="PANTHER" id="PTHR45926">
    <property type="entry name" value="OSJNBA0053K19.4 PROTEIN"/>
    <property type="match status" value="1"/>
</dbReference>
<reference evidence="5" key="2">
    <citation type="journal article" date="2007" name="Science">
        <title>Draft genome sequence of the sexually transmitted pathogen Trichomonas vaginalis.</title>
        <authorList>
            <person name="Carlton J.M."/>
            <person name="Hirt R.P."/>
            <person name="Silva J.C."/>
            <person name="Delcher A.L."/>
            <person name="Schatz M."/>
            <person name="Zhao Q."/>
            <person name="Wortman J.R."/>
            <person name="Bidwell S.L."/>
            <person name="Alsmark U.C.M."/>
            <person name="Besteiro S."/>
            <person name="Sicheritz-Ponten T."/>
            <person name="Noel C.J."/>
            <person name="Dacks J.B."/>
            <person name="Foster P.G."/>
            <person name="Simillion C."/>
            <person name="Van de Peer Y."/>
            <person name="Miranda-Saavedra D."/>
            <person name="Barton G.J."/>
            <person name="Westrop G.D."/>
            <person name="Mueller S."/>
            <person name="Dessi D."/>
            <person name="Fiori P.L."/>
            <person name="Ren Q."/>
            <person name="Paulsen I."/>
            <person name="Zhang H."/>
            <person name="Bastida-Corcuera F.D."/>
            <person name="Simoes-Barbosa A."/>
            <person name="Brown M.T."/>
            <person name="Hayes R.D."/>
            <person name="Mukherjee M."/>
            <person name="Okumura C.Y."/>
            <person name="Schneider R."/>
            <person name="Smith A.J."/>
            <person name="Vanacova S."/>
            <person name="Villalvazo M."/>
            <person name="Haas B.J."/>
            <person name="Pertea M."/>
            <person name="Feldblyum T.V."/>
            <person name="Utterback T.R."/>
            <person name="Shu C.L."/>
            <person name="Osoegawa K."/>
            <person name="de Jong P.J."/>
            <person name="Hrdy I."/>
            <person name="Horvathova L."/>
            <person name="Zubacova Z."/>
            <person name="Dolezal P."/>
            <person name="Malik S.B."/>
            <person name="Logsdon J.M. Jr."/>
            <person name="Henze K."/>
            <person name="Gupta A."/>
            <person name="Wang C.C."/>
            <person name="Dunne R.L."/>
            <person name="Upcroft J.A."/>
            <person name="Upcroft P."/>
            <person name="White O."/>
            <person name="Salzberg S.L."/>
            <person name="Tang P."/>
            <person name="Chiu C.-H."/>
            <person name="Lee Y.-S."/>
            <person name="Embley T.M."/>
            <person name="Coombs G.H."/>
            <person name="Mottram J.C."/>
            <person name="Tachezy J."/>
            <person name="Fraser-Liggett C.M."/>
            <person name="Johnson P.J."/>
        </authorList>
    </citation>
    <scope>NUCLEOTIDE SEQUENCE [LARGE SCALE GENOMIC DNA]</scope>
    <source>
        <strain evidence="5">G3</strain>
    </source>
</reference>